<proteinExistence type="predicted"/>
<dbReference type="Proteomes" id="UP000257109">
    <property type="component" value="Unassembled WGS sequence"/>
</dbReference>
<organism evidence="1 2">
    <name type="scientific">Mucuna pruriens</name>
    <name type="common">Velvet bean</name>
    <name type="synonym">Dolichos pruriens</name>
    <dbReference type="NCBI Taxonomy" id="157652"/>
    <lineage>
        <taxon>Eukaryota</taxon>
        <taxon>Viridiplantae</taxon>
        <taxon>Streptophyta</taxon>
        <taxon>Embryophyta</taxon>
        <taxon>Tracheophyta</taxon>
        <taxon>Spermatophyta</taxon>
        <taxon>Magnoliopsida</taxon>
        <taxon>eudicotyledons</taxon>
        <taxon>Gunneridae</taxon>
        <taxon>Pentapetalae</taxon>
        <taxon>rosids</taxon>
        <taxon>fabids</taxon>
        <taxon>Fabales</taxon>
        <taxon>Fabaceae</taxon>
        <taxon>Papilionoideae</taxon>
        <taxon>50 kb inversion clade</taxon>
        <taxon>NPAAA clade</taxon>
        <taxon>indigoferoid/millettioid clade</taxon>
        <taxon>Phaseoleae</taxon>
        <taxon>Mucuna</taxon>
    </lineage>
</organism>
<feature type="non-terminal residue" evidence="1">
    <location>
        <position position="1"/>
    </location>
</feature>
<evidence type="ECO:0000313" key="2">
    <source>
        <dbReference type="Proteomes" id="UP000257109"/>
    </source>
</evidence>
<protein>
    <submittedName>
        <fullName evidence="1">Uncharacterized protein</fullName>
    </submittedName>
</protein>
<gene>
    <name evidence="1" type="ORF">CR513_26305</name>
</gene>
<name>A0A371GMC8_MUCPR</name>
<dbReference type="AlphaFoldDB" id="A0A371GMC8"/>
<dbReference type="EMBL" id="QJKJ01005060">
    <property type="protein sequence ID" value="RDX91676.1"/>
    <property type="molecule type" value="Genomic_DNA"/>
</dbReference>
<sequence>LYFSLIAIATDLRHRSQGSSGFAPFDSFYSPLAILPEHPAPIIGASIVHTRGSRRTAGE</sequence>
<comment type="caution">
    <text evidence="1">The sequence shown here is derived from an EMBL/GenBank/DDBJ whole genome shotgun (WGS) entry which is preliminary data.</text>
</comment>
<evidence type="ECO:0000313" key="1">
    <source>
        <dbReference type="EMBL" id="RDX91676.1"/>
    </source>
</evidence>
<reference evidence="1" key="1">
    <citation type="submission" date="2018-05" db="EMBL/GenBank/DDBJ databases">
        <title>Draft genome of Mucuna pruriens seed.</title>
        <authorList>
            <person name="Nnadi N.E."/>
            <person name="Vos R."/>
            <person name="Hasami M.H."/>
            <person name="Devisetty U.K."/>
            <person name="Aguiy J.C."/>
        </authorList>
    </citation>
    <scope>NUCLEOTIDE SEQUENCE [LARGE SCALE GENOMIC DNA]</scope>
    <source>
        <strain evidence="1">JCA_2017</strain>
    </source>
</reference>
<keyword evidence="2" id="KW-1185">Reference proteome</keyword>
<accession>A0A371GMC8</accession>